<dbReference type="SUPFAM" id="SSF56228">
    <property type="entry name" value="Aldehyde ferredoxin oxidoreductase, N-terminal domain"/>
    <property type="match status" value="1"/>
</dbReference>
<dbReference type="InterPro" id="IPR051919">
    <property type="entry name" value="W-dependent_AOR"/>
</dbReference>
<proteinExistence type="inferred from homology"/>
<evidence type="ECO:0000256" key="4">
    <source>
        <dbReference type="ARBA" id="ARBA00022723"/>
    </source>
</evidence>
<dbReference type="InterPro" id="IPR013983">
    <property type="entry name" value="Ald_Fedxn_OxRdtase_N"/>
</dbReference>
<reference evidence="10 11" key="1">
    <citation type="journal article" date="2014" name="Int. J. Syst. Evol. Microbiol.">
        <title>Complete genome sequence of Corynebacterium casei LMG S-19264T (=DSM 44701T), isolated from a smear-ripened cheese.</title>
        <authorList>
            <consortium name="US DOE Joint Genome Institute (JGI-PGF)"/>
            <person name="Walter F."/>
            <person name="Albersmeier A."/>
            <person name="Kalinowski J."/>
            <person name="Ruckert C."/>
        </authorList>
    </citation>
    <scope>NUCLEOTIDE SEQUENCE [LARGE SCALE GENOMIC DNA]</scope>
    <source>
        <strain evidence="10 11">IBRC-M 10912</strain>
    </source>
</reference>
<sequence>MSRATVEVPEQVTQLDKLVRVDLSEREVTIETIPQEYRDRFIAGKGLGAALLLDEVEAGTDPLSPENNLYFLFGPLTGFAPGTSRYAAVTKSPLTGAFVDSYSGGHFPTMVRYALPNVLAIAIEGRADEPVTLRITEGEITLEDATDLWGLDTKETARQFDGKQTKTACIGPAGENQVKFATISSDEGTHHAGRGGVGAVMGSKNLKAVVATGDSPPTAPNVQELKVKHTQRLGTDDEVSWARNGGTQLIVDWTQEVGALPSHNWSRGMIEDVDDLNIDAFEAGHVDTDSCFGCPVACGHVVDFEESDVGGAFPNANVDWGPEYETIGMMGANTDITNVTEVTELANLADTLGMDTISLGNVLSWLMEVTEKGLVDADLRWGDAEAAAEVIRKISHREGIGDDLAEGTARAAECLCDGHPDAREAAVQIKGLELPAYEPRASFSMALAYATSDRGACHQRAFPIGSDALGGERDPFDTDGHASVVIEEQNETALTYSMVSCSFTAYNYERVCEWLNALAYDVAVDDLHVVGERAWNMTRLFNVREEFDRDDDALPPRFTEPLERGGPADGNAISEAEFETMLEEYYDQRGWTSDGKPTRETLERLDIAPLAPDSLVT</sequence>
<dbReference type="GO" id="GO:0051539">
    <property type="term" value="F:4 iron, 4 sulfur cluster binding"/>
    <property type="evidence" value="ECO:0007669"/>
    <property type="project" value="UniProtKB-KW"/>
</dbReference>
<keyword evidence="5" id="KW-0560">Oxidoreductase</keyword>
<keyword evidence="6" id="KW-0408">Iron</keyword>
<evidence type="ECO:0000256" key="2">
    <source>
        <dbReference type="ARBA" id="ARBA00011032"/>
    </source>
</evidence>
<dbReference type="GeneID" id="71855997"/>
<keyword evidence="7" id="KW-0411">Iron-sulfur</keyword>
<accession>A0ABD5NVH0</accession>
<dbReference type="SMART" id="SM00790">
    <property type="entry name" value="AFOR_N"/>
    <property type="match status" value="1"/>
</dbReference>
<dbReference type="Pfam" id="PF02730">
    <property type="entry name" value="AFOR_N"/>
    <property type="match status" value="1"/>
</dbReference>
<organism evidence="10 11">
    <name type="scientific">Natribaculum luteum</name>
    <dbReference type="NCBI Taxonomy" id="1586232"/>
    <lineage>
        <taxon>Archaea</taxon>
        <taxon>Methanobacteriati</taxon>
        <taxon>Methanobacteriota</taxon>
        <taxon>Stenosarchaea group</taxon>
        <taxon>Halobacteria</taxon>
        <taxon>Halobacteriales</taxon>
        <taxon>Natrialbaceae</taxon>
        <taxon>Natribaculum</taxon>
    </lineage>
</organism>
<evidence type="ECO:0000259" key="9">
    <source>
        <dbReference type="SMART" id="SM00790"/>
    </source>
</evidence>
<evidence type="ECO:0000313" key="10">
    <source>
        <dbReference type="EMBL" id="MFC4245977.1"/>
    </source>
</evidence>
<comment type="cofactor">
    <cofactor evidence="1">
        <name>[4Fe-4S] cluster</name>
        <dbReference type="ChEBI" id="CHEBI:49883"/>
    </cofactor>
</comment>
<evidence type="ECO:0000256" key="5">
    <source>
        <dbReference type="ARBA" id="ARBA00023002"/>
    </source>
</evidence>
<dbReference type="InterPro" id="IPR013985">
    <property type="entry name" value="Ald_Fedxn_OxRdtase_dom3"/>
</dbReference>
<dbReference type="Proteomes" id="UP001595821">
    <property type="component" value="Unassembled WGS sequence"/>
</dbReference>
<evidence type="ECO:0000256" key="3">
    <source>
        <dbReference type="ARBA" id="ARBA00022485"/>
    </source>
</evidence>
<evidence type="ECO:0000313" key="11">
    <source>
        <dbReference type="Proteomes" id="UP001595821"/>
    </source>
</evidence>
<comment type="similarity">
    <text evidence="2">Belongs to the AOR/FOR family.</text>
</comment>
<dbReference type="GO" id="GO:0016491">
    <property type="term" value="F:oxidoreductase activity"/>
    <property type="evidence" value="ECO:0007669"/>
    <property type="project" value="UniProtKB-KW"/>
</dbReference>
<evidence type="ECO:0000256" key="6">
    <source>
        <dbReference type="ARBA" id="ARBA00023004"/>
    </source>
</evidence>
<dbReference type="Gene3D" id="1.10.599.10">
    <property type="entry name" value="Aldehyde Ferredoxin Oxidoreductase Protein, subunit A, domain 3"/>
    <property type="match status" value="1"/>
</dbReference>
<dbReference type="InterPro" id="IPR036021">
    <property type="entry name" value="Tungsten_al_ferr_oxy-like_C"/>
</dbReference>
<evidence type="ECO:0000256" key="8">
    <source>
        <dbReference type="ARBA" id="ARBA00049934"/>
    </source>
</evidence>
<dbReference type="EMBL" id="JBHSDJ010000008">
    <property type="protein sequence ID" value="MFC4245977.1"/>
    <property type="molecule type" value="Genomic_DNA"/>
</dbReference>
<feature type="domain" description="Aldehyde ferredoxin oxidoreductase N-terminal" evidence="9">
    <location>
        <begin position="16"/>
        <end position="215"/>
    </location>
</feature>
<keyword evidence="3" id="KW-0004">4Fe-4S</keyword>
<name>A0ABD5NVH0_9EURY</name>
<dbReference type="InterPro" id="IPR001203">
    <property type="entry name" value="OxRdtase_Ald_Fedxn_C"/>
</dbReference>
<dbReference type="PANTHER" id="PTHR30038:SF7">
    <property type="entry name" value="TUNGSTEN-CONTAINING GLYCERALDEHYDE-3-PHOSPHATE:FERREDOXIN OXIDOREDUCTASE"/>
    <property type="match status" value="1"/>
</dbReference>
<keyword evidence="4" id="KW-0479">Metal-binding</keyword>
<protein>
    <submittedName>
        <fullName evidence="10">Aldehyde ferredoxin oxidoreductase family protein</fullName>
    </submittedName>
</protein>
<dbReference type="Gene3D" id="3.60.9.10">
    <property type="entry name" value="Aldehyde ferredoxin oxidoreductase, N-terminal domain"/>
    <property type="match status" value="1"/>
</dbReference>
<dbReference type="SUPFAM" id="SSF48310">
    <property type="entry name" value="Aldehyde ferredoxin oxidoreductase, C-terminal domains"/>
    <property type="match status" value="1"/>
</dbReference>
<dbReference type="AlphaFoldDB" id="A0ABD5NVH0"/>
<dbReference type="Pfam" id="PF01314">
    <property type="entry name" value="AFOR_C"/>
    <property type="match status" value="1"/>
</dbReference>
<dbReference type="InterPro" id="IPR036503">
    <property type="entry name" value="Ald_Fedxn_OxRdtase_N_sf"/>
</dbReference>
<comment type="cofactor">
    <cofactor evidence="8">
        <name>tungstopterin</name>
        <dbReference type="ChEBI" id="CHEBI:30402"/>
    </cofactor>
</comment>
<dbReference type="Gene3D" id="1.10.569.10">
    <property type="entry name" value="Aldehyde Ferredoxin Oxidoreductase Protein, subunit A, domain 2"/>
    <property type="match status" value="1"/>
</dbReference>
<evidence type="ECO:0000256" key="1">
    <source>
        <dbReference type="ARBA" id="ARBA00001966"/>
    </source>
</evidence>
<evidence type="ECO:0000256" key="7">
    <source>
        <dbReference type="ARBA" id="ARBA00023014"/>
    </source>
</evidence>
<dbReference type="GO" id="GO:0046872">
    <property type="term" value="F:metal ion binding"/>
    <property type="evidence" value="ECO:0007669"/>
    <property type="project" value="UniProtKB-KW"/>
</dbReference>
<dbReference type="PANTHER" id="PTHR30038">
    <property type="entry name" value="ALDEHYDE FERREDOXIN OXIDOREDUCTASE"/>
    <property type="match status" value="1"/>
</dbReference>
<gene>
    <name evidence="10" type="ORF">ACFOZ7_03020</name>
</gene>
<comment type="caution">
    <text evidence="10">The sequence shown here is derived from an EMBL/GenBank/DDBJ whole genome shotgun (WGS) entry which is preliminary data.</text>
</comment>
<dbReference type="InterPro" id="IPR013984">
    <property type="entry name" value="Ald_Fedxn_OxRdtase_dom2"/>
</dbReference>
<dbReference type="RefSeq" id="WP_246976235.1">
    <property type="nucleotide sequence ID" value="NZ_CP095398.1"/>
</dbReference>